<proteinExistence type="predicted"/>
<keyword evidence="2" id="KW-1185">Reference proteome</keyword>
<dbReference type="AlphaFoldDB" id="F4PY92"/>
<dbReference type="GeneID" id="14871429"/>
<dbReference type="RefSeq" id="XP_004357630.1">
    <property type="nucleotide sequence ID" value="XM_004357573.1"/>
</dbReference>
<dbReference type="KEGG" id="dfa:DFA_02146"/>
<name>F4PY92_CACFS</name>
<accession>F4PY92</accession>
<organism evidence="1 2">
    <name type="scientific">Cavenderia fasciculata</name>
    <name type="common">Slime mold</name>
    <name type="synonym">Dictyostelium fasciculatum</name>
    <dbReference type="NCBI Taxonomy" id="261658"/>
    <lineage>
        <taxon>Eukaryota</taxon>
        <taxon>Amoebozoa</taxon>
        <taxon>Evosea</taxon>
        <taxon>Eumycetozoa</taxon>
        <taxon>Dictyostelia</taxon>
        <taxon>Acytosteliales</taxon>
        <taxon>Cavenderiaceae</taxon>
        <taxon>Cavenderia</taxon>
    </lineage>
</organism>
<gene>
    <name evidence="1" type="ORF">DFA_02146</name>
</gene>
<protein>
    <submittedName>
        <fullName evidence="1">Uncharacterized protein</fullName>
    </submittedName>
</protein>
<dbReference type="Proteomes" id="UP000007797">
    <property type="component" value="Unassembled WGS sequence"/>
</dbReference>
<evidence type="ECO:0000313" key="2">
    <source>
        <dbReference type="Proteomes" id="UP000007797"/>
    </source>
</evidence>
<reference evidence="2" key="1">
    <citation type="journal article" date="2011" name="Genome Res.">
        <title>Phylogeny-wide analysis of social amoeba genomes highlights ancient origins for complex intercellular communication.</title>
        <authorList>
            <person name="Heidel A.J."/>
            <person name="Lawal H.M."/>
            <person name="Felder M."/>
            <person name="Schilde C."/>
            <person name="Helps N.R."/>
            <person name="Tunggal B."/>
            <person name="Rivero F."/>
            <person name="John U."/>
            <person name="Schleicher M."/>
            <person name="Eichinger L."/>
            <person name="Platzer M."/>
            <person name="Noegel A.A."/>
            <person name="Schaap P."/>
            <person name="Gloeckner G."/>
        </authorList>
    </citation>
    <scope>NUCLEOTIDE SEQUENCE [LARGE SCALE GENOMIC DNA]</scope>
    <source>
        <strain evidence="2">SH3</strain>
    </source>
</reference>
<sequence length="35" mass="4183">MVENERITRAKEERCVESENKAKLKEINTFRTLCL</sequence>
<evidence type="ECO:0000313" key="1">
    <source>
        <dbReference type="EMBL" id="EGG19359.1"/>
    </source>
</evidence>
<dbReference type="EMBL" id="GL883015">
    <property type="protein sequence ID" value="EGG19359.1"/>
    <property type="molecule type" value="Genomic_DNA"/>
</dbReference>